<dbReference type="Gene3D" id="3.40.50.150">
    <property type="entry name" value="Vaccinia Virus protein VP39"/>
    <property type="match status" value="1"/>
</dbReference>
<organism evidence="2 3">
    <name type="scientific">Candidatus Beckwithbacteria bacterium RIFCSPHIGHO2_12_FULL_47_17</name>
    <dbReference type="NCBI Taxonomy" id="1797460"/>
    <lineage>
        <taxon>Bacteria</taxon>
        <taxon>Candidatus Beckwithiibacteriota</taxon>
    </lineage>
</organism>
<evidence type="ECO:0000313" key="2">
    <source>
        <dbReference type="EMBL" id="OGD56118.1"/>
    </source>
</evidence>
<comment type="caution">
    <text evidence="2">The sequence shown here is derived from an EMBL/GenBank/DDBJ whole genome shotgun (WGS) entry which is preliminary data.</text>
</comment>
<feature type="domain" description="Methyltransferase type 11" evidence="1">
    <location>
        <begin position="1"/>
        <end position="40"/>
    </location>
</feature>
<dbReference type="Proteomes" id="UP000176791">
    <property type="component" value="Unassembled WGS sequence"/>
</dbReference>
<dbReference type="SUPFAM" id="SSF53335">
    <property type="entry name" value="S-adenosyl-L-methionine-dependent methyltransferases"/>
    <property type="match status" value="1"/>
</dbReference>
<evidence type="ECO:0000313" key="3">
    <source>
        <dbReference type="Proteomes" id="UP000176791"/>
    </source>
</evidence>
<protein>
    <recommendedName>
        <fullName evidence="1">Methyltransferase type 11 domain-containing protein</fullName>
    </recommendedName>
</protein>
<dbReference type="InterPro" id="IPR029063">
    <property type="entry name" value="SAM-dependent_MTases_sf"/>
</dbReference>
<gene>
    <name evidence="2" type="ORF">A3E73_01945</name>
</gene>
<dbReference type="STRING" id="1797460.A3E73_01945"/>
<evidence type="ECO:0000259" key="1">
    <source>
        <dbReference type="Pfam" id="PF08241"/>
    </source>
</evidence>
<dbReference type="AlphaFoldDB" id="A0A1F5DLU5"/>
<dbReference type="InterPro" id="IPR013216">
    <property type="entry name" value="Methyltransf_11"/>
</dbReference>
<accession>A0A1F5DLU5</accession>
<sequence length="108" mass="13040">MPFSNKYFGLVISHHAIDFMPREAFSEARRVLGPKGTAIFYFHHPNLLEQTEFRSHDDRKFFKALKDNDWLFDSPERIITNMKHYGFRVQEVSLNQDRNDKWWEVVLH</sequence>
<reference evidence="2 3" key="1">
    <citation type="journal article" date="2016" name="Nat. Commun.">
        <title>Thousands of microbial genomes shed light on interconnected biogeochemical processes in an aquifer system.</title>
        <authorList>
            <person name="Anantharaman K."/>
            <person name="Brown C.T."/>
            <person name="Hug L.A."/>
            <person name="Sharon I."/>
            <person name="Castelle C.J."/>
            <person name="Probst A.J."/>
            <person name="Thomas B.C."/>
            <person name="Singh A."/>
            <person name="Wilkins M.J."/>
            <person name="Karaoz U."/>
            <person name="Brodie E.L."/>
            <person name="Williams K.H."/>
            <person name="Hubbard S.S."/>
            <person name="Banfield J.F."/>
        </authorList>
    </citation>
    <scope>NUCLEOTIDE SEQUENCE [LARGE SCALE GENOMIC DNA]</scope>
</reference>
<dbReference type="EMBL" id="MEZN01000024">
    <property type="protein sequence ID" value="OGD56118.1"/>
    <property type="molecule type" value="Genomic_DNA"/>
</dbReference>
<proteinExistence type="predicted"/>
<dbReference type="Pfam" id="PF08241">
    <property type="entry name" value="Methyltransf_11"/>
    <property type="match status" value="1"/>
</dbReference>
<name>A0A1F5DLU5_9BACT</name>
<dbReference type="GO" id="GO:0008757">
    <property type="term" value="F:S-adenosylmethionine-dependent methyltransferase activity"/>
    <property type="evidence" value="ECO:0007669"/>
    <property type="project" value="InterPro"/>
</dbReference>